<protein>
    <submittedName>
        <fullName evidence="2">Xanthine/uracil/vitamin C permease</fullName>
    </submittedName>
</protein>
<feature type="region of interest" description="Disordered" evidence="1">
    <location>
        <begin position="1"/>
        <end position="58"/>
    </location>
</feature>
<reference evidence="2" key="2">
    <citation type="journal article" date="2014" name="Environ. Microbiol.">
        <title>Expression of a xanthine permease and phosphate transporter in cultures and field populations of the harmful alga Aureococcus anophagefferens: tracking nutritional deficiency during brown tides.</title>
        <authorList>
            <person name="Wurch L.L."/>
            <person name="Gobler C.J."/>
            <person name="Dyhrman S.T."/>
        </authorList>
    </citation>
    <scope>NUCLEOTIDE SEQUENCE</scope>
    <source>
        <strain evidence="3">Sample 7-13-9</strain>
        <strain evidence="2">Sample 7-6-9</strain>
    </source>
</reference>
<gene>
    <name evidence="2" type="primary">XUV</name>
</gene>
<feature type="compositionally biased region" description="Basic and acidic residues" evidence="1">
    <location>
        <begin position="16"/>
        <end position="35"/>
    </location>
</feature>
<sequence>HDGHLLLLHRPRLRARRDPLRDRHGGPGPHGHPDDLQPLQRLGQDGPGDGGPLPEDRR</sequence>
<proteinExistence type="evidence at transcript level"/>
<evidence type="ECO:0000256" key="1">
    <source>
        <dbReference type="SAM" id="MobiDB-lite"/>
    </source>
</evidence>
<dbReference type="EMBL" id="HF571341">
    <property type="protein sequence ID" value="CCQ25779.1"/>
    <property type="molecule type" value="mRNA"/>
</dbReference>
<dbReference type="AlphaFoldDB" id="R4ZCX6"/>
<reference evidence="2" key="1">
    <citation type="submission" date="2013-01" db="EMBL/GenBank/DDBJ databases">
        <authorList>
            <person name="Wurch L."/>
        </authorList>
    </citation>
    <scope>NUCLEOTIDE SEQUENCE</scope>
    <source>
        <strain evidence="3">Sample 7-13-9</strain>
        <strain evidence="2">Sample 7-6-9</strain>
    </source>
</reference>
<evidence type="ECO:0000313" key="2">
    <source>
        <dbReference type="EMBL" id="CCQ25779.1"/>
    </source>
</evidence>
<name>R4ZCX6_AURAN</name>
<feature type="non-terminal residue" evidence="2">
    <location>
        <position position="58"/>
    </location>
</feature>
<organism evidence="2">
    <name type="scientific">Aureococcus anophagefferens</name>
    <name type="common">Harmful bloom alga</name>
    <dbReference type="NCBI Taxonomy" id="44056"/>
    <lineage>
        <taxon>Eukaryota</taxon>
        <taxon>Sar</taxon>
        <taxon>Stramenopiles</taxon>
        <taxon>Ochrophyta</taxon>
        <taxon>Pelagophyceae</taxon>
        <taxon>Pelagomonadales</taxon>
        <taxon>Pelagomonadaceae</taxon>
        <taxon>Aureococcus</taxon>
    </lineage>
</organism>
<feature type="non-terminal residue" evidence="2">
    <location>
        <position position="1"/>
    </location>
</feature>
<accession>R4ZCX6</accession>
<dbReference type="EMBL" id="HF571344">
    <property type="protein sequence ID" value="CCQ25782.1"/>
    <property type="molecule type" value="mRNA"/>
</dbReference>
<evidence type="ECO:0000313" key="3">
    <source>
        <dbReference type="EMBL" id="CCQ25782.1"/>
    </source>
</evidence>